<dbReference type="GO" id="GO:0005634">
    <property type="term" value="C:nucleus"/>
    <property type="evidence" value="ECO:0007669"/>
    <property type="project" value="TreeGrafter"/>
</dbReference>
<dbReference type="Pfam" id="PF00225">
    <property type="entry name" value="Kinesin"/>
    <property type="match status" value="1"/>
</dbReference>
<evidence type="ECO:0000313" key="9">
    <source>
        <dbReference type="EMBL" id="KAF5740880.1"/>
    </source>
</evidence>
<evidence type="ECO:0000259" key="8">
    <source>
        <dbReference type="PROSITE" id="PS50067"/>
    </source>
</evidence>
<evidence type="ECO:0000256" key="5">
    <source>
        <dbReference type="PROSITE-ProRule" id="PRU00283"/>
    </source>
</evidence>
<keyword evidence="10" id="KW-1185">Reference proteome</keyword>
<dbReference type="SMART" id="SM00129">
    <property type="entry name" value="KISc"/>
    <property type="match status" value="1"/>
</dbReference>
<evidence type="ECO:0000313" key="10">
    <source>
        <dbReference type="Proteomes" id="UP000593562"/>
    </source>
</evidence>
<name>A0A7J7D3H0_TRIWF</name>
<keyword evidence="4 5" id="KW-0505">Motor protein</keyword>
<dbReference type="AlphaFoldDB" id="A0A7J7D3H0"/>
<feature type="compositionally biased region" description="Polar residues" evidence="7">
    <location>
        <begin position="1"/>
        <end position="15"/>
    </location>
</feature>
<dbReference type="InterPro" id="IPR027640">
    <property type="entry name" value="Kinesin-like_fam"/>
</dbReference>
<dbReference type="PRINTS" id="PR00380">
    <property type="entry name" value="KINESINHEAVY"/>
</dbReference>
<evidence type="ECO:0000256" key="1">
    <source>
        <dbReference type="ARBA" id="ARBA00022701"/>
    </source>
</evidence>
<proteinExistence type="inferred from homology"/>
<comment type="similarity">
    <text evidence="5">Belongs to the TRAFAC class myosin-kinesin ATPase superfamily. Kinesin family.</text>
</comment>
<dbReference type="Gene3D" id="3.40.850.10">
    <property type="entry name" value="Kinesin motor domain"/>
    <property type="match status" value="1"/>
</dbReference>
<dbReference type="PROSITE" id="PS50067">
    <property type="entry name" value="KINESIN_MOTOR_2"/>
    <property type="match status" value="1"/>
</dbReference>
<evidence type="ECO:0000256" key="7">
    <source>
        <dbReference type="SAM" id="MobiDB-lite"/>
    </source>
</evidence>
<dbReference type="PANTHER" id="PTHR24115:SF1008">
    <property type="entry name" value="KINESIN-LIKE PROTEIN SUBITO"/>
    <property type="match status" value="1"/>
</dbReference>
<dbReference type="EMBL" id="JAAARO010000011">
    <property type="protein sequence ID" value="KAF5740880.1"/>
    <property type="molecule type" value="Genomic_DNA"/>
</dbReference>
<dbReference type="GO" id="GO:0005524">
    <property type="term" value="F:ATP binding"/>
    <property type="evidence" value="ECO:0007669"/>
    <property type="project" value="UniProtKB-UniRule"/>
</dbReference>
<feature type="coiled-coil region" evidence="6">
    <location>
        <begin position="503"/>
        <end position="537"/>
    </location>
</feature>
<dbReference type="InterPro" id="IPR001752">
    <property type="entry name" value="Kinesin_motor_dom"/>
</dbReference>
<keyword evidence="1" id="KW-0493">Microtubule</keyword>
<feature type="compositionally biased region" description="Polar residues" evidence="7">
    <location>
        <begin position="25"/>
        <end position="39"/>
    </location>
</feature>
<dbReference type="GO" id="GO:0016887">
    <property type="term" value="F:ATP hydrolysis activity"/>
    <property type="evidence" value="ECO:0007669"/>
    <property type="project" value="TreeGrafter"/>
</dbReference>
<dbReference type="GO" id="GO:0003777">
    <property type="term" value="F:microtubule motor activity"/>
    <property type="evidence" value="ECO:0007669"/>
    <property type="project" value="InterPro"/>
</dbReference>
<reference evidence="9 10" key="1">
    <citation type="journal article" date="2020" name="Nat. Commun.">
        <title>Genome of Tripterygium wilfordii and identification of cytochrome P450 involved in triptolide biosynthesis.</title>
        <authorList>
            <person name="Tu L."/>
            <person name="Su P."/>
            <person name="Zhang Z."/>
            <person name="Gao L."/>
            <person name="Wang J."/>
            <person name="Hu T."/>
            <person name="Zhou J."/>
            <person name="Zhang Y."/>
            <person name="Zhao Y."/>
            <person name="Liu Y."/>
            <person name="Song Y."/>
            <person name="Tong Y."/>
            <person name="Lu Y."/>
            <person name="Yang J."/>
            <person name="Xu C."/>
            <person name="Jia M."/>
            <person name="Peters R.J."/>
            <person name="Huang L."/>
            <person name="Gao W."/>
        </authorList>
    </citation>
    <scope>NUCLEOTIDE SEQUENCE [LARGE SCALE GENOMIC DNA]</scope>
    <source>
        <strain evidence="10">cv. XIE 37</strain>
        <tissue evidence="9">Leaf</tissue>
    </source>
</reference>
<feature type="domain" description="Kinesin motor" evidence="8">
    <location>
        <begin position="77"/>
        <end position="448"/>
    </location>
</feature>
<keyword evidence="6" id="KW-0175">Coiled coil</keyword>
<dbReference type="GO" id="GO:0005871">
    <property type="term" value="C:kinesin complex"/>
    <property type="evidence" value="ECO:0007669"/>
    <property type="project" value="TreeGrafter"/>
</dbReference>
<feature type="binding site" evidence="5">
    <location>
        <begin position="204"/>
        <end position="211"/>
    </location>
    <ligand>
        <name>ATP</name>
        <dbReference type="ChEBI" id="CHEBI:30616"/>
    </ligand>
</feature>
<keyword evidence="2 5" id="KW-0547">Nucleotide-binding</keyword>
<dbReference type="PANTHER" id="PTHR24115">
    <property type="entry name" value="KINESIN-RELATED"/>
    <property type="match status" value="1"/>
</dbReference>
<feature type="region of interest" description="Disordered" evidence="7">
    <location>
        <begin position="1"/>
        <end position="46"/>
    </location>
</feature>
<dbReference type="SUPFAM" id="SSF52540">
    <property type="entry name" value="P-loop containing nucleoside triphosphate hydrolases"/>
    <property type="match status" value="1"/>
</dbReference>
<organism evidence="9 10">
    <name type="scientific">Tripterygium wilfordii</name>
    <name type="common">Thunder God vine</name>
    <dbReference type="NCBI Taxonomy" id="458696"/>
    <lineage>
        <taxon>Eukaryota</taxon>
        <taxon>Viridiplantae</taxon>
        <taxon>Streptophyta</taxon>
        <taxon>Embryophyta</taxon>
        <taxon>Tracheophyta</taxon>
        <taxon>Spermatophyta</taxon>
        <taxon>Magnoliopsida</taxon>
        <taxon>eudicotyledons</taxon>
        <taxon>Gunneridae</taxon>
        <taxon>Pentapetalae</taxon>
        <taxon>rosids</taxon>
        <taxon>fabids</taxon>
        <taxon>Celastrales</taxon>
        <taxon>Celastraceae</taxon>
        <taxon>Tripterygium</taxon>
    </lineage>
</organism>
<accession>A0A7J7D3H0</accession>
<evidence type="ECO:0000256" key="6">
    <source>
        <dbReference type="SAM" id="Coils"/>
    </source>
</evidence>
<comment type="caution">
    <text evidence="9">The sequence shown here is derived from an EMBL/GenBank/DDBJ whole genome shotgun (WGS) entry which is preliminary data.</text>
</comment>
<dbReference type="GO" id="GO:0007018">
    <property type="term" value="P:microtubule-based movement"/>
    <property type="evidence" value="ECO:0007669"/>
    <property type="project" value="InterPro"/>
</dbReference>
<feature type="compositionally biased region" description="Polar residues" evidence="7">
    <location>
        <begin position="93"/>
        <end position="116"/>
    </location>
</feature>
<dbReference type="FunCoup" id="A0A7J7D3H0">
    <property type="interactions" value="61"/>
</dbReference>
<dbReference type="GO" id="GO:0008017">
    <property type="term" value="F:microtubule binding"/>
    <property type="evidence" value="ECO:0007669"/>
    <property type="project" value="InterPro"/>
</dbReference>
<gene>
    <name evidence="9" type="ORF">HS088_TW11G00960</name>
</gene>
<dbReference type="GO" id="GO:0005874">
    <property type="term" value="C:microtubule"/>
    <property type="evidence" value="ECO:0007669"/>
    <property type="project" value="UniProtKB-KW"/>
</dbReference>
<dbReference type="Proteomes" id="UP000593562">
    <property type="component" value="Unassembled WGS sequence"/>
</dbReference>
<feature type="region of interest" description="Disordered" evidence="7">
    <location>
        <begin position="93"/>
        <end position="130"/>
    </location>
</feature>
<protein>
    <submittedName>
        <fullName evidence="9">Chromosome-associated kinesin KIF4A-like</fullName>
    </submittedName>
</protein>
<dbReference type="InterPro" id="IPR027417">
    <property type="entry name" value="P-loop_NTPase"/>
</dbReference>
<sequence length="858" mass="95169">METLSSPPCPNTVTVRRNPHRKARPTTTTKPLVPPSSSSDRPEIAPFPIDDILSIQINQNPQIEPSSSSIQSPVSENLKVYLRIRPIVPLKGSSRSNVGNHNEISRNKNVWPQNPASKKKNSARETCTKNKSGEGCITVNDSQSVTLSPPPALQDSKRIKSEVYQGFSHVFSADSSQNEVYEKMVSPLVKDFLEGKSGMLTALGPSGSGKTHTVFGSPREPGMIPLVLQQIFKQTYGSNPNSRLFYISMFEICSERGKGERIFDLSPDGADLSMQRSTIKGLQEAIISDTSHAESLIASAILKRATAMTNTNRQSSRSQCIINIRSVVNKLDGEVDLQSNDAILTIVDLAGAEREKRTGNQGTRLLESNFINNTSMVFGLCLRSLLEHQKNPRKPLQKHFQNSLLTRYLRDYLEGKKRMALILTVRSGQEDYLDTSHVLRQASPYMKIKLDSLPDSPFLFKGVATINKLGATDSDPLESDSLEKSGRTHRIMQSFAKATWNVLKEYRDKLRLAESEIQNLSENLRNEKTKYFELEKELKDLKCCCACTKENVADDNIVEVDALYVEECPNLKRSECDNTPEKDDFISRQVEDVISQVNARASPSSSKEIEHDKDEQEIHTTFFSIVAEECANKMSSGNKINADKLDESKISAVVHIFSTEDVTGVCSQLHRNTHPARESGYPGMSLKGMCVVLNFGSVASSSSLVEMVNDNTISTSNLPEMLHKEDEVAESEIQNLIENLRNENVADDNIVGVDALYVDEVNARASPSSSKKIELDKDEQEIHTTEPLELSVAPEKDVALTQDSTVFHAPTSQPTPNASCKSLKLEKPKRRLLPASSILLRDIGALDVEDETEKSRVS</sequence>
<evidence type="ECO:0000256" key="2">
    <source>
        <dbReference type="ARBA" id="ARBA00022741"/>
    </source>
</evidence>
<keyword evidence="3 5" id="KW-0067">ATP-binding</keyword>
<evidence type="ECO:0000256" key="3">
    <source>
        <dbReference type="ARBA" id="ARBA00022840"/>
    </source>
</evidence>
<dbReference type="InterPro" id="IPR036961">
    <property type="entry name" value="Kinesin_motor_dom_sf"/>
</dbReference>
<dbReference type="InParanoid" id="A0A7J7D3H0"/>
<evidence type="ECO:0000256" key="4">
    <source>
        <dbReference type="ARBA" id="ARBA00023175"/>
    </source>
</evidence>